<feature type="transmembrane region" description="Helical" evidence="1">
    <location>
        <begin position="12"/>
        <end position="29"/>
    </location>
</feature>
<feature type="transmembrane region" description="Helical" evidence="1">
    <location>
        <begin position="234"/>
        <end position="254"/>
    </location>
</feature>
<feature type="transmembrane region" description="Helical" evidence="1">
    <location>
        <begin position="183"/>
        <end position="200"/>
    </location>
</feature>
<keyword evidence="1" id="KW-0472">Membrane</keyword>
<name>A0AB39HHM2_9BACI</name>
<feature type="transmembrane region" description="Helical" evidence="1">
    <location>
        <begin position="146"/>
        <end position="163"/>
    </location>
</feature>
<protein>
    <submittedName>
        <fullName evidence="2">Uncharacterized protein</fullName>
    </submittedName>
</protein>
<feature type="transmembrane region" description="Helical" evidence="1">
    <location>
        <begin position="207"/>
        <end position="228"/>
    </location>
</feature>
<gene>
    <name evidence="2" type="ORF">AB4Y30_11080</name>
</gene>
<keyword evidence="1" id="KW-0812">Transmembrane</keyword>
<feature type="transmembrane region" description="Helical" evidence="1">
    <location>
        <begin position="56"/>
        <end position="75"/>
    </location>
</feature>
<feature type="transmembrane region" description="Helical" evidence="1">
    <location>
        <begin position="108"/>
        <end position="130"/>
    </location>
</feature>
<feature type="transmembrane region" description="Helical" evidence="1">
    <location>
        <begin position="82"/>
        <end position="102"/>
    </location>
</feature>
<dbReference type="AlphaFoldDB" id="A0AB39HHM2"/>
<dbReference type="RefSeq" id="WP_368652296.1">
    <property type="nucleotide sequence ID" value="NZ_CP162599.1"/>
</dbReference>
<accession>A0AB39HHM2</accession>
<evidence type="ECO:0000256" key="1">
    <source>
        <dbReference type="SAM" id="Phobius"/>
    </source>
</evidence>
<dbReference type="EMBL" id="CP162599">
    <property type="protein sequence ID" value="XDK31569.1"/>
    <property type="molecule type" value="Genomic_DNA"/>
</dbReference>
<evidence type="ECO:0000313" key="2">
    <source>
        <dbReference type="EMBL" id="XDK31569.1"/>
    </source>
</evidence>
<reference evidence="2" key="1">
    <citation type="submission" date="2024-07" db="EMBL/GenBank/DDBJ databases">
        <title>Halotolerant mesophilic bacterium Ornithinibacillus sp. 4-3, sp. nov., isolated from soil.</title>
        <authorList>
            <person name="Sidarenka A.V."/>
            <person name="Guliayeva D.E."/>
            <person name="Leanovich S.I."/>
            <person name="Hileuskaya K.S."/>
            <person name="Akhremchuk A.E."/>
            <person name="Sikolenko M.A."/>
            <person name="Valentovich L.N."/>
        </authorList>
    </citation>
    <scope>NUCLEOTIDE SEQUENCE</scope>
    <source>
        <strain evidence="2">4-3</strain>
    </source>
</reference>
<keyword evidence="1" id="KW-1133">Transmembrane helix</keyword>
<organism evidence="2">
    <name type="scientific">Ornithinibacillus sp. 4-3</name>
    <dbReference type="NCBI Taxonomy" id="3231488"/>
    <lineage>
        <taxon>Bacteria</taxon>
        <taxon>Bacillati</taxon>
        <taxon>Bacillota</taxon>
        <taxon>Bacilli</taxon>
        <taxon>Bacillales</taxon>
        <taxon>Bacillaceae</taxon>
        <taxon>Ornithinibacillus</taxon>
    </lineage>
</organism>
<sequence>MQNNTIEPFAQSVRFKAIVLILFFIPPYSQLPYETIETTEVIGHIMSQPLITNINFFLPIAKLLLLFAAAIIFVNPRRFTRLFLGYYSFILIIVGVFQNMSFTEEYGFVWLIGNTIIILIAATACMYDVIKQKTVFNRDSFEIKRLWVLAPMLLAILMPYAVNEQNIAVPSFELSMLMNEAGVTYYMITPVIIGVMLLFSKDMHIPTLSIVSFTGLVIGIMNILTWCGFQTPNWWMGVLHLPLVILSFYGLILCRIRQ</sequence>
<proteinExistence type="predicted"/>